<dbReference type="AlphaFoldDB" id="A0A917BJ14"/>
<gene>
    <name evidence="2" type="ORF">GCM10011399_37750</name>
</gene>
<accession>A0A917BJ14</accession>
<reference evidence="2 3" key="1">
    <citation type="journal article" date="2014" name="Int. J. Syst. Evol. Microbiol.">
        <title>Complete genome sequence of Corynebacterium casei LMG S-19264T (=DSM 44701T), isolated from a smear-ripened cheese.</title>
        <authorList>
            <consortium name="US DOE Joint Genome Institute (JGI-PGF)"/>
            <person name="Walter F."/>
            <person name="Albersmeier A."/>
            <person name="Kalinowski J."/>
            <person name="Ruckert C."/>
        </authorList>
    </citation>
    <scope>NUCLEOTIDE SEQUENCE [LARGE SCALE GENOMIC DNA]</scope>
    <source>
        <strain evidence="2 3">CGMCC 1.12976</strain>
    </source>
</reference>
<proteinExistence type="predicted"/>
<dbReference type="EMBL" id="BMGP01000009">
    <property type="protein sequence ID" value="GGF41533.1"/>
    <property type="molecule type" value="Genomic_DNA"/>
</dbReference>
<dbReference type="InterPro" id="IPR057204">
    <property type="entry name" value="DUF7882"/>
</dbReference>
<evidence type="ECO:0000259" key="1">
    <source>
        <dbReference type="Pfam" id="PF25355"/>
    </source>
</evidence>
<dbReference type="Pfam" id="PF25355">
    <property type="entry name" value="DUF7882"/>
    <property type="match status" value="1"/>
</dbReference>
<protein>
    <recommendedName>
        <fullName evidence="1">DUF7882 domain-containing protein</fullName>
    </recommendedName>
</protein>
<feature type="domain" description="DUF7882" evidence="1">
    <location>
        <begin position="1"/>
        <end position="95"/>
    </location>
</feature>
<keyword evidence="3" id="KW-1185">Reference proteome</keyword>
<dbReference type="Proteomes" id="UP000598775">
    <property type="component" value="Unassembled WGS sequence"/>
</dbReference>
<sequence>MGSFTYDGAEIELDDRTLTHLQIVIVQKLRRSESFAMSWAVSAEFGSGRSSIWLHPSIPIHFRFNGSRVPAINPAWLAELTTSANSSTGLIVTPENPRATGAIVVQPAPRQRERHLEPA</sequence>
<organism evidence="2 3">
    <name type="scientific">Subtercola lobariae</name>
    <dbReference type="NCBI Taxonomy" id="1588641"/>
    <lineage>
        <taxon>Bacteria</taxon>
        <taxon>Bacillati</taxon>
        <taxon>Actinomycetota</taxon>
        <taxon>Actinomycetes</taxon>
        <taxon>Micrococcales</taxon>
        <taxon>Microbacteriaceae</taxon>
        <taxon>Subtercola</taxon>
    </lineage>
</organism>
<name>A0A917BJ14_9MICO</name>
<evidence type="ECO:0000313" key="3">
    <source>
        <dbReference type="Proteomes" id="UP000598775"/>
    </source>
</evidence>
<comment type="caution">
    <text evidence="2">The sequence shown here is derived from an EMBL/GenBank/DDBJ whole genome shotgun (WGS) entry which is preliminary data.</text>
</comment>
<evidence type="ECO:0000313" key="2">
    <source>
        <dbReference type="EMBL" id="GGF41533.1"/>
    </source>
</evidence>